<dbReference type="OrthoDB" id="10062690at2759"/>
<dbReference type="Proteomes" id="UP000287033">
    <property type="component" value="Unassembled WGS sequence"/>
</dbReference>
<proteinExistence type="predicted"/>
<accession>A0A401TVB9</accession>
<name>A0A401TVB9_CHIPU</name>
<dbReference type="Pfam" id="PF05986">
    <property type="entry name" value="ADAMTS_spacer1"/>
    <property type="match status" value="1"/>
</dbReference>
<organism evidence="4 5">
    <name type="scientific">Chiloscyllium punctatum</name>
    <name type="common">Brownbanded bambooshark</name>
    <name type="synonym">Hemiscyllium punctatum</name>
    <dbReference type="NCBI Taxonomy" id="137246"/>
    <lineage>
        <taxon>Eukaryota</taxon>
        <taxon>Metazoa</taxon>
        <taxon>Chordata</taxon>
        <taxon>Craniata</taxon>
        <taxon>Vertebrata</taxon>
        <taxon>Chondrichthyes</taxon>
        <taxon>Elasmobranchii</taxon>
        <taxon>Galeomorphii</taxon>
        <taxon>Galeoidea</taxon>
        <taxon>Orectolobiformes</taxon>
        <taxon>Hemiscylliidae</taxon>
        <taxon>Chiloscyllium</taxon>
    </lineage>
</organism>
<dbReference type="PANTHER" id="PTHR13723">
    <property type="entry name" value="ADAMTS A DISINTEGRIN AND METALLOPROTEASE WITH THROMBOSPONDIN MOTIFS PROTEASE"/>
    <property type="match status" value="1"/>
</dbReference>
<gene>
    <name evidence="4" type="ORF">chiPu_0031032</name>
</gene>
<comment type="subcellular location">
    <subcellularLocation>
        <location evidence="1">Secreted</location>
    </subcellularLocation>
</comment>
<dbReference type="EMBL" id="BEZZ01199139">
    <property type="protein sequence ID" value="GCC46584.1"/>
    <property type="molecule type" value="Genomic_DNA"/>
</dbReference>
<evidence type="ECO:0000259" key="3">
    <source>
        <dbReference type="Pfam" id="PF05986"/>
    </source>
</evidence>
<dbReference type="InterPro" id="IPR010294">
    <property type="entry name" value="ADAMTS_spacer1"/>
</dbReference>
<feature type="non-terminal residue" evidence="4">
    <location>
        <position position="92"/>
    </location>
</feature>
<reference evidence="4 5" key="1">
    <citation type="journal article" date="2018" name="Nat. Ecol. Evol.">
        <title>Shark genomes provide insights into elasmobranch evolution and the origin of vertebrates.</title>
        <authorList>
            <person name="Hara Y"/>
            <person name="Yamaguchi K"/>
            <person name="Onimaru K"/>
            <person name="Kadota M"/>
            <person name="Koyanagi M"/>
            <person name="Keeley SD"/>
            <person name="Tatsumi K"/>
            <person name="Tanaka K"/>
            <person name="Motone F"/>
            <person name="Kageyama Y"/>
            <person name="Nozu R"/>
            <person name="Adachi N"/>
            <person name="Nishimura O"/>
            <person name="Nakagawa R"/>
            <person name="Tanegashima C"/>
            <person name="Kiyatake I"/>
            <person name="Matsumoto R"/>
            <person name="Murakumo K"/>
            <person name="Nishida K"/>
            <person name="Terakita A"/>
            <person name="Kuratani S"/>
            <person name="Sato K"/>
            <person name="Hyodo S Kuraku.S."/>
        </authorList>
    </citation>
    <scope>NUCLEOTIDE SEQUENCE [LARGE SCALE GENOMIC DNA]</scope>
</reference>
<keyword evidence="2" id="KW-0964">Secreted</keyword>
<comment type="caution">
    <text evidence="4">The sequence shown here is derived from an EMBL/GenBank/DDBJ whole genome shotgun (WGS) entry which is preliminary data.</text>
</comment>
<dbReference type="STRING" id="137246.A0A401TVB9"/>
<dbReference type="GO" id="GO:0005576">
    <property type="term" value="C:extracellular region"/>
    <property type="evidence" value="ECO:0007669"/>
    <property type="project" value="UniProtKB-SubCell"/>
</dbReference>
<evidence type="ECO:0000313" key="4">
    <source>
        <dbReference type="EMBL" id="GCC46584.1"/>
    </source>
</evidence>
<dbReference type="GO" id="GO:0004222">
    <property type="term" value="F:metalloendopeptidase activity"/>
    <property type="evidence" value="ECO:0007669"/>
    <property type="project" value="TreeGrafter"/>
</dbReference>
<dbReference type="GO" id="GO:0031012">
    <property type="term" value="C:extracellular matrix"/>
    <property type="evidence" value="ECO:0007669"/>
    <property type="project" value="TreeGrafter"/>
</dbReference>
<protein>
    <recommendedName>
        <fullName evidence="3">ADAMTS/ADAMTS-like Spacer 1 domain-containing protein</fullName>
    </recommendedName>
</protein>
<evidence type="ECO:0000256" key="2">
    <source>
        <dbReference type="ARBA" id="ARBA00022525"/>
    </source>
</evidence>
<evidence type="ECO:0000256" key="1">
    <source>
        <dbReference type="ARBA" id="ARBA00004613"/>
    </source>
</evidence>
<dbReference type="PANTHER" id="PTHR13723:SF316">
    <property type="entry name" value="LONELY HEART, ISOFORM A"/>
    <property type="match status" value="1"/>
</dbReference>
<keyword evidence="5" id="KW-1185">Reference proteome</keyword>
<sequence>MALWAPGIISIPTGATRINVTEAAHSRNYLALRSHSGQSIINGNWVIDKPGQYEGAGTTFTYVRPSEGTVGERVYAMGPTTEPIEVYVSVRE</sequence>
<dbReference type="GO" id="GO:0006508">
    <property type="term" value="P:proteolysis"/>
    <property type="evidence" value="ECO:0007669"/>
    <property type="project" value="TreeGrafter"/>
</dbReference>
<dbReference type="InterPro" id="IPR050439">
    <property type="entry name" value="ADAMTS_ADAMTS-like"/>
</dbReference>
<dbReference type="AlphaFoldDB" id="A0A401TVB9"/>
<dbReference type="Gene3D" id="2.60.120.830">
    <property type="match status" value="1"/>
</dbReference>
<feature type="domain" description="ADAMTS/ADAMTS-like Spacer 1" evidence="3">
    <location>
        <begin position="8"/>
        <end position="90"/>
    </location>
</feature>
<evidence type="ECO:0000313" key="5">
    <source>
        <dbReference type="Proteomes" id="UP000287033"/>
    </source>
</evidence>
<dbReference type="GO" id="GO:0030198">
    <property type="term" value="P:extracellular matrix organization"/>
    <property type="evidence" value="ECO:0007669"/>
    <property type="project" value="TreeGrafter"/>
</dbReference>